<protein>
    <submittedName>
        <fullName evidence="1">Uncharacterized protein</fullName>
    </submittedName>
</protein>
<gene>
    <name evidence="1" type="ORF">Ciccas_006227</name>
</gene>
<evidence type="ECO:0000313" key="2">
    <source>
        <dbReference type="Proteomes" id="UP001626550"/>
    </source>
</evidence>
<sequence>MFLARHSEGKCTVITFNNSISMKQVFHPLNQQQMQNVMVSQSQVSEQQATPASISQEQLQRMAQNGTLSVHIGAALAAANSAPGGPSMTMTTQDALDFLQSVTNNAGKLSNHV</sequence>
<keyword evidence="2" id="KW-1185">Reference proteome</keyword>
<accession>A0ABD2Q7C9</accession>
<name>A0ABD2Q7C9_9PLAT</name>
<dbReference type="AlphaFoldDB" id="A0ABD2Q7C9"/>
<dbReference type="Proteomes" id="UP001626550">
    <property type="component" value="Unassembled WGS sequence"/>
</dbReference>
<dbReference type="EMBL" id="JBJKFK010000816">
    <property type="protein sequence ID" value="KAL3315142.1"/>
    <property type="molecule type" value="Genomic_DNA"/>
</dbReference>
<comment type="caution">
    <text evidence="1">The sequence shown here is derived from an EMBL/GenBank/DDBJ whole genome shotgun (WGS) entry which is preliminary data.</text>
</comment>
<proteinExistence type="predicted"/>
<organism evidence="1 2">
    <name type="scientific">Cichlidogyrus casuarinus</name>
    <dbReference type="NCBI Taxonomy" id="1844966"/>
    <lineage>
        <taxon>Eukaryota</taxon>
        <taxon>Metazoa</taxon>
        <taxon>Spiralia</taxon>
        <taxon>Lophotrochozoa</taxon>
        <taxon>Platyhelminthes</taxon>
        <taxon>Monogenea</taxon>
        <taxon>Monopisthocotylea</taxon>
        <taxon>Dactylogyridea</taxon>
        <taxon>Ancyrocephalidae</taxon>
        <taxon>Cichlidogyrus</taxon>
    </lineage>
</organism>
<evidence type="ECO:0000313" key="1">
    <source>
        <dbReference type="EMBL" id="KAL3315142.1"/>
    </source>
</evidence>
<reference evidence="1 2" key="1">
    <citation type="submission" date="2024-11" db="EMBL/GenBank/DDBJ databases">
        <title>Adaptive evolution of stress response genes in parasites aligns with host niche diversity.</title>
        <authorList>
            <person name="Hahn C."/>
            <person name="Resl P."/>
        </authorList>
    </citation>
    <scope>NUCLEOTIDE SEQUENCE [LARGE SCALE GENOMIC DNA]</scope>
    <source>
        <strain evidence="1">EGGRZ-B1_66</strain>
        <tissue evidence="1">Body</tissue>
    </source>
</reference>